<name>A0A9P1NAM8_9PELO</name>
<keyword evidence="3" id="KW-1185">Reference proteome</keyword>
<sequence>MFPFDSFSCQVVLSPRPASMLNITRPEADRAEILNQPLSTSTIDLPTHFIPPRCIMKPDPAFDAALERYMDRIQDPAIEMDLSHFMKLPEPRTPSPIPMADTRKRLPPMGTPQSLQSPTPTPSSNVKRAKTADDANITCQHCFQSFLAITGFEADPLKSGPWNWHEFVDMKGQMRCPRFWYMELERCNKNSIEAQKEVLRQEHEQLRQQQQLRERRHRNPENP</sequence>
<gene>
    <name evidence="2" type="ORF">CAMP_LOCUS16624</name>
</gene>
<reference evidence="2" key="1">
    <citation type="submission" date="2022-11" db="EMBL/GenBank/DDBJ databases">
        <authorList>
            <person name="Kikuchi T."/>
        </authorList>
    </citation>
    <scope>NUCLEOTIDE SEQUENCE</scope>
    <source>
        <strain evidence="2">PS1010</strain>
    </source>
</reference>
<evidence type="ECO:0000313" key="3">
    <source>
        <dbReference type="Proteomes" id="UP001152747"/>
    </source>
</evidence>
<feature type="compositionally biased region" description="Low complexity" evidence="1">
    <location>
        <begin position="111"/>
        <end position="124"/>
    </location>
</feature>
<evidence type="ECO:0000256" key="1">
    <source>
        <dbReference type="SAM" id="MobiDB-lite"/>
    </source>
</evidence>
<accession>A0A9P1NAM8</accession>
<feature type="region of interest" description="Disordered" evidence="1">
    <location>
        <begin position="201"/>
        <end position="223"/>
    </location>
</feature>
<feature type="region of interest" description="Disordered" evidence="1">
    <location>
        <begin position="87"/>
        <end position="131"/>
    </location>
</feature>
<comment type="caution">
    <text evidence="2">The sequence shown here is derived from an EMBL/GenBank/DDBJ whole genome shotgun (WGS) entry which is preliminary data.</text>
</comment>
<proteinExistence type="predicted"/>
<dbReference type="EMBL" id="CANHGI010000006">
    <property type="protein sequence ID" value="CAI5453987.1"/>
    <property type="molecule type" value="Genomic_DNA"/>
</dbReference>
<organism evidence="2 3">
    <name type="scientific">Caenorhabditis angaria</name>
    <dbReference type="NCBI Taxonomy" id="860376"/>
    <lineage>
        <taxon>Eukaryota</taxon>
        <taxon>Metazoa</taxon>
        <taxon>Ecdysozoa</taxon>
        <taxon>Nematoda</taxon>
        <taxon>Chromadorea</taxon>
        <taxon>Rhabditida</taxon>
        <taxon>Rhabditina</taxon>
        <taxon>Rhabditomorpha</taxon>
        <taxon>Rhabditoidea</taxon>
        <taxon>Rhabditidae</taxon>
        <taxon>Peloderinae</taxon>
        <taxon>Caenorhabditis</taxon>
    </lineage>
</organism>
<protein>
    <submittedName>
        <fullName evidence="2">Uncharacterized protein</fullName>
    </submittedName>
</protein>
<dbReference type="AlphaFoldDB" id="A0A9P1NAM8"/>
<evidence type="ECO:0000313" key="2">
    <source>
        <dbReference type="EMBL" id="CAI5453987.1"/>
    </source>
</evidence>
<dbReference type="Proteomes" id="UP001152747">
    <property type="component" value="Unassembled WGS sequence"/>
</dbReference>
<feature type="compositionally biased region" description="Basic residues" evidence="1">
    <location>
        <begin position="214"/>
        <end position="223"/>
    </location>
</feature>